<dbReference type="Proteomes" id="UP001404104">
    <property type="component" value="Unassembled WGS sequence"/>
</dbReference>
<evidence type="ECO:0000259" key="3">
    <source>
        <dbReference type="Pfam" id="PF16861"/>
    </source>
</evidence>
<dbReference type="CDD" id="cd24098">
    <property type="entry name" value="ASKHA_NBD_TobZ_N"/>
    <property type="match status" value="1"/>
</dbReference>
<accession>A0ABU9XNM5</accession>
<evidence type="ECO:0000259" key="2">
    <source>
        <dbReference type="Pfam" id="PF02543"/>
    </source>
</evidence>
<name>A0ABU9XNM5_9SPHN</name>
<dbReference type="InterPro" id="IPR031730">
    <property type="entry name" value="Carbam_trans_C"/>
</dbReference>
<proteinExistence type="inferred from homology"/>
<dbReference type="Gene3D" id="3.30.420.40">
    <property type="match status" value="2"/>
</dbReference>
<evidence type="ECO:0000313" key="4">
    <source>
        <dbReference type="EMBL" id="MEN2785437.1"/>
    </source>
</evidence>
<dbReference type="SUPFAM" id="SSF53067">
    <property type="entry name" value="Actin-like ATPase domain"/>
    <property type="match status" value="1"/>
</dbReference>
<dbReference type="PANTHER" id="PTHR34847:SF1">
    <property type="entry name" value="NODULATION PROTEIN U"/>
    <property type="match status" value="1"/>
</dbReference>
<keyword evidence="5" id="KW-1185">Reference proteome</keyword>
<gene>
    <name evidence="4" type="ORF">ABC969_03260</name>
</gene>
<dbReference type="Pfam" id="PF02543">
    <property type="entry name" value="Carbam_trans_N"/>
    <property type="match status" value="1"/>
</dbReference>
<reference evidence="4 5" key="1">
    <citation type="submission" date="2024-05" db="EMBL/GenBank/DDBJ databases">
        <authorList>
            <person name="Liu Q."/>
            <person name="Xin Y.-H."/>
        </authorList>
    </citation>
    <scope>NUCLEOTIDE SEQUENCE [LARGE SCALE GENOMIC DNA]</scope>
    <source>
        <strain evidence="4 5">CGMCC 1.15349</strain>
    </source>
</reference>
<protein>
    <submittedName>
        <fullName evidence="4">Carbamoyltransferase C-terminal domain-containing protein</fullName>
    </submittedName>
</protein>
<comment type="similarity">
    <text evidence="1">Belongs to the NodU/CmcH family.</text>
</comment>
<feature type="domain" description="Carbamoyltransferase" evidence="2">
    <location>
        <begin position="3"/>
        <end position="350"/>
    </location>
</feature>
<dbReference type="PANTHER" id="PTHR34847">
    <property type="entry name" value="NODULATION PROTEIN U"/>
    <property type="match status" value="1"/>
</dbReference>
<dbReference type="InterPro" id="IPR038152">
    <property type="entry name" value="Carbam_trans_C_sf"/>
</dbReference>
<evidence type="ECO:0000256" key="1">
    <source>
        <dbReference type="ARBA" id="ARBA00006129"/>
    </source>
</evidence>
<comment type="caution">
    <text evidence="4">The sequence shown here is derived from an EMBL/GenBank/DDBJ whole genome shotgun (WGS) entry which is preliminary data.</text>
</comment>
<dbReference type="Gene3D" id="3.90.870.20">
    <property type="entry name" value="Carbamoyltransferase, C-terminal domain"/>
    <property type="match status" value="1"/>
</dbReference>
<dbReference type="EMBL" id="JBDIMF010000001">
    <property type="protein sequence ID" value="MEN2785437.1"/>
    <property type="molecule type" value="Genomic_DNA"/>
</dbReference>
<dbReference type="InterPro" id="IPR043129">
    <property type="entry name" value="ATPase_NBD"/>
</dbReference>
<organism evidence="4 5">
    <name type="scientific">Sphingomonas qilianensis</name>
    <dbReference type="NCBI Taxonomy" id="1736690"/>
    <lineage>
        <taxon>Bacteria</taxon>
        <taxon>Pseudomonadati</taxon>
        <taxon>Pseudomonadota</taxon>
        <taxon>Alphaproteobacteria</taxon>
        <taxon>Sphingomonadales</taxon>
        <taxon>Sphingomonadaceae</taxon>
        <taxon>Sphingomonas</taxon>
    </lineage>
</organism>
<dbReference type="RefSeq" id="WP_345862920.1">
    <property type="nucleotide sequence ID" value="NZ_JBDIMF010000001.1"/>
</dbReference>
<sequence length="582" mass="64835">MIILGLNAFHGDSAACLVKDGVLIAAAEEERFRRIKHWAGFPAQAIRYCLDEAGLKLADVDIIAVNQDSRANLARKIAYVATKRPDLGFVLDRLKNRRARRGIAEYLAEAFLGDTFKGLHAPIEHHLAHLSSAFHVSPFRDASIVSVDGFGDFSSAAWARGHDAEIDIEGRVYFPHSLGIFYQALTQYLGFPHYGDEYKVMGLAPYGAPTYLDKMRRIVALEGDGGFKLNLDFFNHHRQGTAYQWTDGIPDIDELFSPALVDLLGPRRHPASELTQEHRDLARSVQAMYEEAFFNLLDTLYARHQLPALTIAGGCGNNSVANGKVRRQTGYQHVYVQSAAGDAGGAIGAAFAYWHQQGSPRGFVMDHAYWGPGASDREIEALMIARDAEIEAAGCSIRHIADEAELTRHTATAISDGKVIGWYQGRMEWGPRALGNRSILGDPRRADMKDILNRKIKRRESFRPFAPSVLDRAVPDWFEEDDAVPFMMQVFQIREEQRVRIPAVAHVDGSGRLQTVSASTNPRYFQLIEAFEAITGVPMLLNTSFNENEPVVCRPGEALDCFLRTKMDLLVLGDVLIERRPV</sequence>
<evidence type="ECO:0000313" key="5">
    <source>
        <dbReference type="Proteomes" id="UP001404104"/>
    </source>
</evidence>
<dbReference type="InterPro" id="IPR003696">
    <property type="entry name" value="Carbtransf_dom"/>
</dbReference>
<dbReference type="InterPro" id="IPR051338">
    <property type="entry name" value="NodU/CmcH_Carbamoyltrnsfr"/>
</dbReference>
<dbReference type="Pfam" id="PF16861">
    <property type="entry name" value="Carbam_trans_C"/>
    <property type="match status" value="1"/>
</dbReference>
<feature type="domain" description="Carbamoyltransferase C-terminal" evidence="3">
    <location>
        <begin position="411"/>
        <end position="579"/>
    </location>
</feature>